<name>A0A940P4K6_9ENTE</name>
<dbReference type="SUPFAM" id="SSF51445">
    <property type="entry name" value="(Trans)glycosidases"/>
    <property type="match status" value="1"/>
</dbReference>
<dbReference type="PANTHER" id="PTHR30480">
    <property type="entry name" value="BETA-HEXOSAMINIDASE-RELATED"/>
    <property type="match status" value="1"/>
</dbReference>
<comment type="caution">
    <text evidence="5">The sequence shown here is derived from an EMBL/GenBank/DDBJ whole genome shotgun (WGS) entry which is preliminary data.</text>
</comment>
<dbReference type="RefSeq" id="WP_209527406.1">
    <property type="nucleotide sequence ID" value="NZ_JAEEGA010000006.1"/>
</dbReference>
<accession>A0A940P4K6</accession>
<organism evidence="5 6">
    <name type="scientific">Vagococcus allomyrinae</name>
    <dbReference type="NCBI Taxonomy" id="2794353"/>
    <lineage>
        <taxon>Bacteria</taxon>
        <taxon>Bacillati</taxon>
        <taxon>Bacillota</taxon>
        <taxon>Bacilli</taxon>
        <taxon>Lactobacillales</taxon>
        <taxon>Enterococcaceae</taxon>
        <taxon>Vagococcus</taxon>
    </lineage>
</organism>
<keyword evidence="3" id="KW-0326">Glycosidase</keyword>
<dbReference type="GO" id="GO:0004553">
    <property type="term" value="F:hydrolase activity, hydrolyzing O-glycosyl compounds"/>
    <property type="evidence" value="ECO:0007669"/>
    <property type="project" value="InterPro"/>
</dbReference>
<dbReference type="Pfam" id="PF00933">
    <property type="entry name" value="Glyco_hydro_3"/>
    <property type="match status" value="1"/>
</dbReference>
<keyword evidence="2" id="KW-0378">Hydrolase</keyword>
<evidence type="ECO:0000313" key="5">
    <source>
        <dbReference type="EMBL" id="MBP1041449.1"/>
    </source>
</evidence>
<dbReference type="InterPro" id="IPR001764">
    <property type="entry name" value="Glyco_hydro_3_N"/>
</dbReference>
<dbReference type="EMBL" id="JAEEGA010000006">
    <property type="protein sequence ID" value="MBP1041449.1"/>
    <property type="molecule type" value="Genomic_DNA"/>
</dbReference>
<protein>
    <submittedName>
        <fullName evidence="5">Beta-hexosaminidase</fullName>
    </submittedName>
</protein>
<evidence type="ECO:0000256" key="3">
    <source>
        <dbReference type="ARBA" id="ARBA00023295"/>
    </source>
</evidence>
<dbReference type="InterPro" id="IPR017853">
    <property type="entry name" value="GH"/>
</dbReference>
<comment type="similarity">
    <text evidence="1">Belongs to the glycosyl hydrolase 3 family.</text>
</comment>
<dbReference type="GO" id="GO:0009254">
    <property type="term" value="P:peptidoglycan turnover"/>
    <property type="evidence" value="ECO:0007669"/>
    <property type="project" value="TreeGrafter"/>
</dbReference>
<feature type="domain" description="Glycoside hydrolase family 3 N-terminal" evidence="4">
    <location>
        <begin position="72"/>
        <end position="384"/>
    </location>
</feature>
<dbReference type="InterPro" id="IPR050226">
    <property type="entry name" value="NagZ_Beta-hexosaminidase"/>
</dbReference>
<gene>
    <name evidence="5" type="ORF">I6N95_10570</name>
</gene>
<keyword evidence="6" id="KW-1185">Reference proteome</keyword>
<dbReference type="Gene3D" id="3.20.20.300">
    <property type="entry name" value="Glycoside hydrolase, family 3, N-terminal domain"/>
    <property type="match status" value="1"/>
</dbReference>
<evidence type="ECO:0000256" key="2">
    <source>
        <dbReference type="ARBA" id="ARBA00022801"/>
    </source>
</evidence>
<dbReference type="InterPro" id="IPR036962">
    <property type="entry name" value="Glyco_hydro_3_N_sf"/>
</dbReference>
<evidence type="ECO:0000259" key="4">
    <source>
        <dbReference type="Pfam" id="PF00933"/>
    </source>
</evidence>
<evidence type="ECO:0000313" key="6">
    <source>
        <dbReference type="Proteomes" id="UP000674938"/>
    </source>
</evidence>
<reference evidence="5" key="1">
    <citation type="submission" date="2020-12" db="EMBL/GenBank/DDBJ databases">
        <title>Vagococcus allomyrinae sp. nov. and Enterococcus lavae sp. nov., isolated from the larvae of Allomyrina dichotoma.</title>
        <authorList>
            <person name="Lee S.D."/>
        </authorList>
    </citation>
    <scope>NUCLEOTIDE SEQUENCE</scope>
    <source>
        <strain evidence="5">BWB3-3</strain>
    </source>
</reference>
<evidence type="ECO:0000256" key="1">
    <source>
        <dbReference type="ARBA" id="ARBA00005336"/>
    </source>
</evidence>
<dbReference type="Proteomes" id="UP000674938">
    <property type="component" value="Unassembled WGS sequence"/>
</dbReference>
<dbReference type="PANTHER" id="PTHR30480:SF16">
    <property type="entry name" value="GLYCOSIDE HYDROLASE FAMILY 3 DOMAIN PROTEIN"/>
    <property type="match status" value="1"/>
</dbReference>
<sequence length="396" mass="43509">MKKQTTLTILTIGIIAFAIFFQQTINSTSLPTKQLGRSQKQIADALFKKPTVNIDLEISPEKAFAKQAADMTLAEKVGQLFLARVPETNQLADLKDYHLGGYLLFSRDIAGESQASLKQKIVGFQQTAKLPLIIASDEEGGLVSRLSYEKGFLKTPFASPQKSYQKGGLAEIKKELTYQSTILHDLGISMSLAPVADVSTKPDSFIYQRTLGKNVTETAAFIETAVTEMKKLNIGSTLKHFPGYGDNQDSHLEIVRDKRSLETLKKEALPPFIAGIEAGADSVLITHNIVEALDDKKPASISSKVYDYLREDLDFNGVIMTDDFDMAGLKEFTTQEEAAVSAINSSADLILSSSYQTQIPAVIKAVKDNNIALEKINASVTRILLLKYRLNLIDLP</sequence>
<dbReference type="GO" id="GO:0005975">
    <property type="term" value="P:carbohydrate metabolic process"/>
    <property type="evidence" value="ECO:0007669"/>
    <property type="project" value="InterPro"/>
</dbReference>
<dbReference type="AlphaFoldDB" id="A0A940P4K6"/>
<proteinExistence type="inferred from homology"/>